<gene>
    <name evidence="3" type="ORF">BT96DRAFT_673940</name>
</gene>
<keyword evidence="2" id="KW-0472">Membrane</keyword>
<feature type="compositionally biased region" description="Basic and acidic residues" evidence="1">
    <location>
        <begin position="270"/>
        <end position="283"/>
    </location>
</feature>
<evidence type="ECO:0000313" key="4">
    <source>
        <dbReference type="Proteomes" id="UP000799118"/>
    </source>
</evidence>
<reference evidence="3" key="1">
    <citation type="journal article" date="2019" name="Environ. Microbiol.">
        <title>Fungal ecological strategies reflected in gene transcription - a case study of two litter decomposers.</title>
        <authorList>
            <person name="Barbi F."/>
            <person name="Kohler A."/>
            <person name="Barry K."/>
            <person name="Baskaran P."/>
            <person name="Daum C."/>
            <person name="Fauchery L."/>
            <person name="Ihrmark K."/>
            <person name="Kuo A."/>
            <person name="LaButti K."/>
            <person name="Lipzen A."/>
            <person name="Morin E."/>
            <person name="Grigoriev I.V."/>
            <person name="Henrissat B."/>
            <person name="Lindahl B."/>
            <person name="Martin F."/>
        </authorList>
    </citation>
    <scope>NUCLEOTIDE SEQUENCE</scope>
    <source>
        <strain evidence="3">JB14</strain>
    </source>
</reference>
<organism evidence="3 4">
    <name type="scientific">Gymnopus androsaceus JB14</name>
    <dbReference type="NCBI Taxonomy" id="1447944"/>
    <lineage>
        <taxon>Eukaryota</taxon>
        <taxon>Fungi</taxon>
        <taxon>Dikarya</taxon>
        <taxon>Basidiomycota</taxon>
        <taxon>Agaricomycotina</taxon>
        <taxon>Agaricomycetes</taxon>
        <taxon>Agaricomycetidae</taxon>
        <taxon>Agaricales</taxon>
        <taxon>Marasmiineae</taxon>
        <taxon>Omphalotaceae</taxon>
        <taxon>Gymnopus</taxon>
    </lineage>
</organism>
<dbReference type="EMBL" id="ML769462">
    <property type="protein sequence ID" value="KAE9400022.1"/>
    <property type="molecule type" value="Genomic_DNA"/>
</dbReference>
<proteinExistence type="predicted"/>
<evidence type="ECO:0000313" key="3">
    <source>
        <dbReference type="EMBL" id="KAE9400022.1"/>
    </source>
</evidence>
<keyword evidence="4" id="KW-1185">Reference proteome</keyword>
<feature type="region of interest" description="Disordered" evidence="1">
    <location>
        <begin position="270"/>
        <end position="292"/>
    </location>
</feature>
<evidence type="ECO:0000256" key="1">
    <source>
        <dbReference type="SAM" id="MobiDB-lite"/>
    </source>
</evidence>
<dbReference type="AlphaFoldDB" id="A0A6A4HM56"/>
<protein>
    <submittedName>
        <fullName evidence="3">Uncharacterized protein</fullName>
    </submittedName>
</protein>
<dbReference type="Proteomes" id="UP000799118">
    <property type="component" value="Unassembled WGS sequence"/>
</dbReference>
<feature type="transmembrane region" description="Helical" evidence="2">
    <location>
        <begin position="144"/>
        <end position="167"/>
    </location>
</feature>
<accession>A0A6A4HM56</accession>
<sequence length="292" mass="30756">MSVGQIATVTYTGAEATDTEPVTLVWSGASGPAISTVTLPPVVTFLSTKPTGSSVFEFNYKVTAPQITGSVMVLQLDGVVISSEFATLASVDITAPPGLTQLTTTSTMSSTNHSITILHTATTTQSSSPTALTSSSSPSSKTPVIVGVAFAASILGIFSLVGILVILRKRFQVTIQSTQPPSPATLDPFIVPVQTNDNLMIRELPLKQRRGIQTHSHESTDSPEGLGSSNQNVDVGQMDSEDVFTGVSMEDQPSEVATVIMAVRHEDSGWRGHSTSLHEDHAPPDYPLGVQH</sequence>
<name>A0A6A4HM56_9AGAR</name>
<feature type="region of interest" description="Disordered" evidence="1">
    <location>
        <begin position="211"/>
        <end position="232"/>
    </location>
</feature>
<keyword evidence="2" id="KW-0812">Transmembrane</keyword>
<keyword evidence="2" id="KW-1133">Transmembrane helix</keyword>
<evidence type="ECO:0000256" key="2">
    <source>
        <dbReference type="SAM" id="Phobius"/>
    </source>
</evidence>